<dbReference type="Proteomes" id="UP001206983">
    <property type="component" value="Unassembled WGS sequence"/>
</dbReference>
<dbReference type="EMBL" id="JTEO01000006">
    <property type="protein sequence ID" value="MCQ6963643.1"/>
    <property type="molecule type" value="Genomic_DNA"/>
</dbReference>
<comment type="caution">
    <text evidence="1">The sequence shown here is derived from an EMBL/GenBank/DDBJ whole genome shotgun (WGS) entry which is preliminary data.</text>
</comment>
<gene>
    <name evidence="1" type="ORF">PV02_11315</name>
</gene>
<reference evidence="1 2" key="1">
    <citation type="journal article" date="2011" name="Appl. Environ. Microbiol.">
        <title>Methanogenic archaea isolated from Taiwan's Chelungpu fault.</title>
        <authorList>
            <person name="Wu S.Y."/>
            <person name="Lai M.C."/>
        </authorList>
    </citation>
    <scope>NUCLEOTIDE SEQUENCE [LARGE SCALE GENOMIC DNA]</scope>
    <source>
        <strain evidence="1 2">St545Mb</strain>
    </source>
</reference>
<name>A0AAE3HE04_9EURY</name>
<dbReference type="AlphaFoldDB" id="A0AAE3HE04"/>
<proteinExistence type="predicted"/>
<sequence length="125" mass="14809">MYQQNLSTCYTNTNHFLCVLTQLPFWVFIIFKAISNFQQETGFLQSRDFVLLYKIKSSEFSIHCRILKQNYGYEKGDLLDAMNMTYPDVTILRNRQNLTNSGQIYAQLLKSLCIKIKFREEIYPP</sequence>
<keyword evidence="2" id="KW-1185">Reference proteome</keyword>
<accession>A0AAE3HE04</accession>
<evidence type="ECO:0000313" key="1">
    <source>
        <dbReference type="EMBL" id="MCQ6963643.1"/>
    </source>
</evidence>
<evidence type="ECO:0000313" key="2">
    <source>
        <dbReference type="Proteomes" id="UP001206983"/>
    </source>
</evidence>
<protein>
    <submittedName>
        <fullName evidence="1">Uncharacterized protein</fullName>
    </submittedName>
</protein>
<organism evidence="1 2">
    <name type="scientific">Methanolobus chelungpuianus</name>
    <dbReference type="NCBI Taxonomy" id="502115"/>
    <lineage>
        <taxon>Archaea</taxon>
        <taxon>Methanobacteriati</taxon>
        <taxon>Methanobacteriota</taxon>
        <taxon>Stenosarchaea group</taxon>
        <taxon>Methanomicrobia</taxon>
        <taxon>Methanosarcinales</taxon>
        <taxon>Methanosarcinaceae</taxon>
        <taxon>Methanolobus</taxon>
    </lineage>
</organism>